<dbReference type="EMBL" id="JBANRG010000014">
    <property type="protein sequence ID" value="KAK7460959.1"/>
    <property type="molecule type" value="Genomic_DNA"/>
</dbReference>
<dbReference type="Proteomes" id="UP001498398">
    <property type="component" value="Unassembled WGS sequence"/>
</dbReference>
<evidence type="ECO:0000313" key="1">
    <source>
        <dbReference type="EMBL" id="KAK7460959.1"/>
    </source>
</evidence>
<evidence type="ECO:0000313" key="2">
    <source>
        <dbReference type="Proteomes" id="UP001498398"/>
    </source>
</evidence>
<evidence type="ECO:0008006" key="3">
    <source>
        <dbReference type="Google" id="ProtNLM"/>
    </source>
</evidence>
<proteinExistence type="predicted"/>
<reference evidence="1 2" key="1">
    <citation type="submission" date="2024-01" db="EMBL/GenBank/DDBJ databases">
        <title>A draft genome for the cacao thread blight pathogen Marasmiellus scandens.</title>
        <authorList>
            <person name="Baruah I.K."/>
            <person name="Leung J."/>
            <person name="Bukari Y."/>
            <person name="Amoako-Attah I."/>
            <person name="Meinhardt L.W."/>
            <person name="Bailey B.A."/>
            <person name="Cohen S.P."/>
        </authorList>
    </citation>
    <scope>NUCLEOTIDE SEQUENCE [LARGE SCALE GENOMIC DNA]</scope>
    <source>
        <strain evidence="1 2">GH-19</strain>
    </source>
</reference>
<comment type="caution">
    <text evidence="1">The sequence shown here is derived from an EMBL/GenBank/DDBJ whole genome shotgun (WGS) entry which is preliminary data.</text>
</comment>
<gene>
    <name evidence="1" type="ORF">VKT23_008887</name>
</gene>
<name>A0ABR1JLY9_9AGAR</name>
<keyword evidence="2" id="KW-1185">Reference proteome</keyword>
<protein>
    <recommendedName>
        <fullName evidence="3">F-box domain-containing protein</fullName>
    </recommendedName>
</protein>
<accession>A0ABR1JLY9</accession>
<sequence>MPQDRKSKKISYKSFERIANASTSTSISSLPSELIMLIMEQLRACNATLKCCALVRRAWRFPAQRYLFTYMRLSSSVTCNQMNRILRTVPHLAPFVETLAIDHYSSFMSLRNTVSLIERLCNVRTLIIHNFSEVNRSCSSRWTLDEIEAVSKLCSVKVVHLQDEDGNSLVPRLFEVFPNLHTFQLFRTDHDSPLSARDIQIEDKPLQRKVALRSLSLPNLESAANSSIVEFFNRPEFDYTNLNSLKLYSQTSYMNDLLAETRTNQINQFLKNCGQHLCKLILVFPTEHSPFSNSAPAFFRSQDLMHCFPRLKELGLVVHIREGAKLHFLSQGISRIISSPTRSLQSITLDIFMCLRAAHPSIFLDIEPLPGWDALDSFLSEPGNLPDFTELHIRVSIDLDVRYLQFDHTGGDFVRFLKMNLSQEQMEGPIREELTEIFEGRPGTDIMSYAFEA</sequence>
<organism evidence="1 2">
    <name type="scientific">Marasmiellus scandens</name>
    <dbReference type="NCBI Taxonomy" id="2682957"/>
    <lineage>
        <taxon>Eukaryota</taxon>
        <taxon>Fungi</taxon>
        <taxon>Dikarya</taxon>
        <taxon>Basidiomycota</taxon>
        <taxon>Agaricomycotina</taxon>
        <taxon>Agaricomycetes</taxon>
        <taxon>Agaricomycetidae</taxon>
        <taxon>Agaricales</taxon>
        <taxon>Marasmiineae</taxon>
        <taxon>Omphalotaceae</taxon>
        <taxon>Marasmiellus</taxon>
    </lineage>
</organism>